<keyword evidence="2" id="KW-0808">Transferase</keyword>
<dbReference type="InterPro" id="IPR008271">
    <property type="entry name" value="Ser/Thr_kinase_AS"/>
</dbReference>
<reference evidence="10" key="1">
    <citation type="submission" date="2025-08" db="UniProtKB">
        <authorList>
            <consortium name="RefSeq"/>
        </authorList>
    </citation>
    <scope>IDENTIFICATION</scope>
    <source>
        <tissue evidence="10">Whole larvae</tissue>
    </source>
</reference>
<dbReference type="PANTHER" id="PTHR24058:SF103">
    <property type="entry name" value="SERINE_THREONINE-PROTEIN KINASE PRP4 HOMOLOG"/>
    <property type="match status" value="1"/>
</dbReference>
<dbReference type="Pfam" id="PF00069">
    <property type="entry name" value="Pkinase"/>
    <property type="match status" value="1"/>
</dbReference>
<dbReference type="PROSITE" id="PS50011">
    <property type="entry name" value="PROTEIN_KINASE_DOM"/>
    <property type="match status" value="1"/>
</dbReference>
<dbReference type="RefSeq" id="XP_052755741.1">
    <property type="nucleotide sequence ID" value="XM_052899781.1"/>
</dbReference>
<keyword evidence="5 6" id="KW-0067">ATP-binding</keyword>
<dbReference type="Proteomes" id="UP001652740">
    <property type="component" value="Unplaced"/>
</dbReference>
<feature type="domain" description="Protein kinase" evidence="8">
    <location>
        <begin position="165"/>
        <end position="481"/>
    </location>
</feature>
<evidence type="ECO:0000256" key="6">
    <source>
        <dbReference type="PROSITE-ProRule" id="PRU10141"/>
    </source>
</evidence>
<comment type="similarity">
    <text evidence="7">Belongs to the protein kinase superfamily.</text>
</comment>
<evidence type="ECO:0000256" key="5">
    <source>
        <dbReference type="ARBA" id="ARBA00022840"/>
    </source>
</evidence>
<protein>
    <submittedName>
        <fullName evidence="10">Serine/threonine-protein kinase PRP4 homolog</fullName>
    </submittedName>
</protein>
<dbReference type="InterPro" id="IPR050494">
    <property type="entry name" value="Ser_Thr_dual-spec_kinase"/>
</dbReference>
<keyword evidence="9" id="KW-1185">Reference proteome</keyword>
<dbReference type="PANTHER" id="PTHR24058">
    <property type="entry name" value="DUAL SPECIFICITY PROTEIN KINASE"/>
    <property type="match status" value="1"/>
</dbReference>
<evidence type="ECO:0000256" key="1">
    <source>
        <dbReference type="ARBA" id="ARBA00022527"/>
    </source>
</evidence>
<dbReference type="PROSITE" id="PS00108">
    <property type="entry name" value="PROTEIN_KINASE_ST"/>
    <property type="match status" value="1"/>
</dbReference>
<dbReference type="GeneID" id="116413065"/>
<dbReference type="GO" id="GO:0016301">
    <property type="term" value="F:kinase activity"/>
    <property type="evidence" value="ECO:0007669"/>
    <property type="project" value="UniProtKB-KW"/>
</dbReference>
<evidence type="ECO:0000256" key="4">
    <source>
        <dbReference type="ARBA" id="ARBA00022777"/>
    </source>
</evidence>
<evidence type="ECO:0000256" key="7">
    <source>
        <dbReference type="RuleBase" id="RU000304"/>
    </source>
</evidence>
<keyword evidence="1 7" id="KW-0723">Serine/threonine-protein kinase</keyword>
<dbReference type="SUPFAM" id="SSF56112">
    <property type="entry name" value="Protein kinase-like (PK-like)"/>
    <property type="match status" value="1"/>
</dbReference>
<dbReference type="Gene3D" id="3.30.200.20">
    <property type="entry name" value="Phosphorylase Kinase, domain 1"/>
    <property type="match status" value="1"/>
</dbReference>
<dbReference type="InterPro" id="IPR000719">
    <property type="entry name" value="Prot_kinase_dom"/>
</dbReference>
<evidence type="ECO:0000313" key="10">
    <source>
        <dbReference type="RefSeq" id="XP_052755741.1"/>
    </source>
</evidence>
<name>A0ABM3MWL3_GALME</name>
<evidence type="ECO:0000313" key="9">
    <source>
        <dbReference type="Proteomes" id="UP001652740"/>
    </source>
</evidence>
<dbReference type="Gene3D" id="1.10.510.10">
    <property type="entry name" value="Transferase(Phosphotransferase) domain 1"/>
    <property type="match status" value="1"/>
</dbReference>
<keyword evidence="4 10" id="KW-0418">Kinase</keyword>
<organism evidence="9 10">
    <name type="scientific">Galleria mellonella</name>
    <name type="common">Greater wax moth</name>
    <dbReference type="NCBI Taxonomy" id="7137"/>
    <lineage>
        <taxon>Eukaryota</taxon>
        <taxon>Metazoa</taxon>
        <taxon>Ecdysozoa</taxon>
        <taxon>Arthropoda</taxon>
        <taxon>Hexapoda</taxon>
        <taxon>Insecta</taxon>
        <taxon>Pterygota</taxon>
        <taxon>Neoptera</taxon>
        <taxon>Endopterygota</taxon>
        <taxon>Lepidoptera</taxon>
        <taxon>Glossata</taxon>
        <taxon>Ditrysia</taxon>
        <taxon>Pyraloidea</taxon>
        <taxon>Pyralidae</taxon>
        <taxon>Galleriinae</taxon>
        <taxon>Galleria</taxon>
    </lineage>
</organism>
<evidence type="ECO:0000256" key="3">
    <source>
        <dbReference type="ARBA" id="ARBA00022741"/>
    </source>
</evidence>
<dbReference type="InterPro" id="IPR011009">
    <property type="entry name" value="Kinase-like_dom_sf"/>
</dbReference>
<keyword evidence="3 6" id="KW-0547">Nucleotide-binding</keyword>
<dbReference type="InterPro" id="IPR017441">
    <property type="entry name" value="Protein_kinase_ATP_BS"/>
</dbReference>
<gene>
    <name evidence="10" type="primary">LOC116413065</name>
</gene>
<dbReference type="PROSITE" id="PS00107">
    <property type="entry name" value="PROTEIN_KINASE_ATP"/>
    <property type="match status" value="1"/>
</dbReference>
<sequence length="483" mass="56081">MATNENITVTKKKTTFIKKVDNENIANTSCDLIDSENEDTIIEQNRKRRREILEKFVTSSHDDKCESAKKDENIDESASGNDKIVNQIRSPRIKRDMFSEDDDFAPINVFFFFFFLYNLELPLVNLYVSEHVTQDNEYNPQLIDNWDDSEEYYNMRVGDIIDSRYTIKRILGQGVFASVVRAHDNKNGKEDVAIKIIRNNDLTYKSGLKESSFLKEINDADINNRYHCVKFIRQFMHKGHLCLVLESLHMDMRGVIKKYGKHGLDMKVLMSYSSQLMLALRLLEKLGIIHADIKPDNILVNEKKNTLKLSDFGSASKVEDNDATPYLVSRFYRAPEIILGIPYKHGVDIWSAACTVFEMATGKILFTGSSNNEMLKCFMDYKGEFSAKLIRKGKFKNQHFNYNNNFLLNKKDELTGRERVIEICNTHATKNLYSALKKSANYLSSQDDRKLRQLKDFLERILVYDAHQRMSILDCLKHPFIQK</sequence>
<feature type="binding site" evidence="6">
    <location>
        <position position="195"/>
    </location>
    <ligand>
        <name>ATP</name>
        <dbReference type="ChEBI" id="CHEBI:30616"/>
    </ligand>
</feature>
<dbReference type="SMART" id="SM00220">
    <property type="entry name" value="S_TKc"/>
    <property type="match status" value="1"/>
</dbReference>
<proteinExistence type="inferred from homology"/>
<accession>A0ABM3MWL3</accession>
<evidence type="ECO:0000259" key="8">
    <source>
        <dbReference type="PROSITE" id="PS50011"/>
    </source>
</evidence>
<evidence type="ECO:0000256" key="2">
    <source>
        <dbReference type="ARBA" id="ARBA00022679"/>
    </source>
</evidence>